<dbReference type="Pfam" id="PF12231">
    <property type="entry name" value="Rif1_N"/>
    <property type="match status" value="1"/>
</dbReference>
<evidence type="ECO:0000256" key="6">
    <source>
        <dbReference type="ARBA" id="ARBA00023306"/>
    </source>
</evidence>
<feature type="compositionally biased region" description="Polar residues" evidence="7">
    <location>
        <begin position="45"/>
        <end position="71"/>
    </location>
</feature>
<dbReference type="InterPro" id="IPR022031">
    <property type="entry name" value="Rif1_N"/>
</dbReference>
<dbReference type="PANTHER" id="PTHR22928:SF3">
    <property type="entry name" value="TELOMERE-ASSOCIATED PROTEIN RIF1"/>
    <property type="match status" value="1"/>
</dbReference>
<evidence type="ECO:0000256" key="4">
    <source>
        <dbReference type="ARBA" id="ARBA00022895"/>
    </source>
</evidence>
<dbReference type="EMBL" id="KE652266">
    <property type="protein sequence ID" value="EQL02782.1"/>
    <property type="molecule type" value="Genomic_DNA"/>
</dbReference>
<dbReference type="Proteomes" id="UP000019374">
    <property type="component" value="Unassembled WGS sequence"/>
</dbReference>
<evidence type="ECO:0000256" key="5">
    <source>
        <dbReference type="ARBA" id="ARBA00023242"/>
    </source>
</evidence>
<gene>
    <name evidence="9" type="ORF">OCS_01496</name>
</gene>
<dbReference type="GO" id="GO:0140445">
    <property type="term" value="C:chromosome, telomeric repeat region"/>
    <property type="evidence" value="ECO:0007669"/>
    <property type="project" value="TreeGrafter"/>
</dbReference>
<evidence type="ECO:0000256" key="2">
    <source>
        <dbReference type="ARBA" id="ARBA00004574"/>
    </source>
</evidence>
<feature type="compositionally biased region" description="Pro residues" evidence="7">
    <location>
        <begin position="1288"/>
        <end position="1297"/>
    </location>
</feature>
<keyword evidence="4" id="KW-0779">Telomere</keyword>
<feature type="compositionally biased region" description="Basic and acidic residues" evidence="7">
    <location>
        <begin position="1199"/>
        <end position="1212"/>
    </location>
</feature>
<feature type="region of interest" description="Disordered" evidence="7">
    <location>
        <begin position="1337"/>
        <end position="1359"/>
    </location>
</feature>
<comment type="subcellular location">
    <subcellularLocation>
        <location evidence="2">Chromosome</location>
        <location evidence="2">Telomere</location>
    </subcellularLocation>
    <subcellularLocation>
        <location evidence="1">Nucleus</location>
    </subcellularLocation>
</comment>
<feature type="compositionally biased region" description="Polar residues" evidence="7">
    <location>
        <begin position="1404"/>
        <end position="1415"/>
    </location>
</feature>
<organism evidence="9 10">
    <name type="scientific">Ophiocordyceps sinensis (strain Co18 / CGMCC 3.14243)</name>
    <name type="common">Yarsagumba caterpillar fungus</name>
    <name type="synonym">Hirsutella sinensis</name>
    <dbReference type="NCBI Taxonomy" id="911162"/>
    <lineage>
        <taxon>Eukaryota</taxon>
        <taxon>Fungi</taxon>
        <taxon>Dikarya</taxon>
        <taxon>Ascomycota</taxon>
        <taxon>Pezizomycotina</taxon>
        <taxon>Sordariomycetes</taxon>
        <taxon>Hypocreomycetidae</taxon>
        <taxon>Hypocreales</taxon>
        <taxon>Ophiocordycipitaceae</taxon>
        <taxon>Ophiocordyceps</taxon>
    </lineage>
</organism>
<evidence type="ECO:0000256" key="7">
    <source>
        <dbReference type="SAM" id="MobiDB-lite"/>
    </source>
</evidence>
<feature type="compositionally biased region" description="Low complexity" evidence="7">
    <location>
        <begin position="103"/>
        <end position="112"/>
    </location>
</feature>
<accession>T5AM03</accession>
<feature type="region of interest" description="Disordered" evidence="7">
    <location>
        <begin position="45"/>
        <end position="123"/>
    </location>
</feature>
<dbReference type="eggNOG" id="ENOG502QSZW">
    <property type="taxonomic scope" value="Eukaryota"/>
</dbReference>
<keyword evidence="6" id="KW-0131">Cell cycle</keyword>
<feature type="region of interest" description="Disordered" evidence="7">
    <location>
        <begin position="1143"/>
        <end position="1297"/>
    </location>
</feature>
<feature type="domain" description="Telomere-associated protein Rif1 N-terminal" evidence="8">
    <location>
        <begin position="156"/>
        <end position="526"/>
    </location>
</feature>
<keyword evidence="3" id="KW-0158">Chromosome</keyword>
<evidence type="ECO:0000313" key="10">
    <source>
        <dbReference type="Proteomes" id="UP000019374"/>
    </source>
</evidence>
<feature type="region of interest" description="Disordered" evidence="7">
    <location>
        <begin position="1"/>
        <end position="28"/>
    </location>
</feature>
<proteinExistence type="predicted"/>
<dbReference type="OrthoDB" id="5399929at2759"/>
<evidence type="ECO:0000256" key="3">
    <source>
        <dbReference type="ARBA" id="ARBA00022454"/>
    </source>
</evidence>
<evidence type="ECO:0000313" key="9">
    <source>
        <dbReference type="EMBL" id="EQL02782.1"/>
    </source>
</evidence>
<feature type="compositionally biased region" description="Basic and acidic residues" evidence="7">
    <location>
        <begin position="1558"/>
        <end position="1579"/>
    </location>
</feature>
<feature type="compositionally biased region" description="Basic and acidic residues" evidence="7">
    <location>
        <begin position="1221"/>
        <end position="1233"/>
    </location>
</feature>
<sequence>MASLAGPAPSIHILTARPPTPPREASHDVNVSLRSVVLGRSQSFDPCRSLQTPPGVHSSISSVATGSNPSSGRVRKRVEWSSHTDYKDPPDYRDGARLDKSHLLSTPSSASSRPVKGILKPSPSPNLLASSLATELHGTVTQPNLIEMLDSSIKQLAGPDRDSKLDAYMMLARALKTSNNLPDRVALQNKMSLFMQFIQRDITSKNDNGALDSSLANHALTLLATFLHFQAIASTLTSDFGISIIDHAIRSFQDPAIPKDIVRHLMQVVAFQNFSPKIMAPDRVGRLVAALHKVEDHVQGKSIVMSRLHIYRRLVKQARNSMLAHSDWLKDMFTDMLSTVKDIQAQAISLGTEAGFALRPDKLLFRKAADIFAATDDDESYIDFYIKRLQRMVKDKQTSPVVPQIWSVVILFLRCPFDRWEYYAPWLRLVQDAFNMTDGPTKQEANYAWNRYVCLSILDTKMSPKAINTLCKPLLSQLRRKANPKQHDEAMKLRRIVLGGVCSLYYYAFAQGDDKCPTEVTWDVAVQPVMAQLIDLDGKPDVPGDCMMHAAHMLAGLLDASTPRPPRDPDRIMDTAPLKPEELLPIDCKWVRRNCDKVFQAVEPILEKKFVDLANKDSLVYRLWQALVGSVAAASAKDIKVSEDTTKFLACSLSLLARVWSRGVGEDDGSANAKFLSSVTHFVQVLVDGLGALPFMEKKLLLSTSKTFEPVAAPLQRSDKSERPWGGPRTPLQHLFLALSSIPPGLGDDEELANLFQSTFEPFFKSRNTKARSELARELIQLLPRNCLSPYGPWVLAAEHMKSCAEKSPTASSASTTGCEKLLGPQYRDLVTLLERGIANHPSLPAGEWQCLFHLVSASVFQKFGDAGRALVIIEPLAKAMLDNLPSNSALPSVTAAQAMTMLLDVANLPRDRKALDTARLRLWGAPPAVTKAGSPDPFDNMYKLANHQMEALYNTYTTLGPLPEWKAFAESFCTFFEKCSAMAVVKTISKMQHGLCPWIQDEKDQLRLPDLVPLSRTLGRLWDRVCAELIACKRLEKEEFDQIEPLLIVALKSRQVSIVNKAAGAWNTLAREEEDVECSDTFRSIISSLGSKLDLIVPGLGPLSHADFDAQVSGIGDQDMESLVLSPATPYQGSKQVAAFASSASKQPITRKRQMRATSEAAQKSSKKPSTSRLRHDDSQIQFAVIAPSSPPLNDSQHLTDRQREVRERQLENAALYSDIRSDGAGRSDEAVAKTSNAAKKTDNGGGEGLLRDTTPARNTSFDDLVRSTPTPRRGQVLPVDDANDPPSSPPVPRPYPLLSEIQSRSKVSSSMDIWEFSSPTGSPMVKAQNVVNVGSASPTAKGEESPTRSLTRPRRQRRFAARGRDLMMIPSSIPDDDQSVTGARSKSSLIGLAVVDPPATPPRSNRVPTSGETWETKAGEDGFVDARSSPGRSSPEPLEPRAAEVHHEEGETNTSFALSDGAENAAVDLVIELESRRYEPSASEGGDSPEKTRKPDTAHRKCITALPESPRGPTTRRESKRLASFAVQSTPAEATDKEAEGRARGKRKRGVAISPENRDKRRRSEEAGAVRGAHELSKSVSPAPWPRTSVQPKMGTGTRRSPRRRRGLTGATSVSEVTGSPEAEEAEEERAETGADGGDTDEELMSQLVTESFAASRQSESQESVKRVTRRAAKQGSLRLLVDPLDATTASPAEAEPRGGHADEGEEPCSILDTLRSGLEQLRKATLGRQAVYELEDVLMDLKRELYDAEKRGRRGK</sequence>
<dbReference type="GO" id="GO:0005634">
    <property type="term" value="C:nucleus"/>
    <property type="evidence" value="ECO:0007669"/>
    <property type="project" value="UniProtKB-SubCell"/>
</dbReference>
<feature type="compositionally biased region" description="Basic and acidic residues" evidence="7">
    <location>
        <begin position="1536"/>
        <end position="1545"/>
    </location>
</feature>
<feature type="compositionally biased region" description="Polar residues" evidence="7">
    <location>
        <begin position="1157"/>
        <end position="1173"/>
    </location>
</feature>
<name>T5AM03_OPHSC</name>
<keyword evidence="5" id="KW-0539">Nucleus</keyword>
<evidence type="ECO:0000259" key="8">
    <source>
        <dbReference type="Pfam" id="PF12231"/>
    </source>
</evidence>
<feature type="compositionally biased region" description="Polar residues" evidence="7">
    <location>
        <begin position="1649"/>
        <end position="1664"/>
    </location>
</feature>
<feature type="region of interest" description="Disordered" evidence="7">
    <location>
        <begin position="1393"/>
        <end position="1710"/>
    </location>
</feature>
<evidence type="ECO:0000256" key="1">
    <source>
        <dbReference type="ARBA" id="ARBA00004123"/>
    </source>
</evidence>
<reference evidence="9 10" key="1">
    <citation type="journal article" date="2013" name="Chin. Sci. Bull.">
        <title>Genome survey uncovers the secrets of sex and lifestyle in caterpillar fungus.</title>
        <authorList>
            <person name="Hu X."/>
            <person name="Zhang Y."/>
            <person name="Xiao G."/>
            <person name="Zheng P."/>
            <person name="Xia Y."/>
            <person name="Zhang X."/>
            <person name="St Leger R.J."/>
            <person name="Liu X."/>
            <person name="Wang C."/>
        </authorList>
    </citation>
    <scope>NUCLEOTIDE SEQUENCE [LARGE SCALE GENOMIC DNA]</scope>
    <source>
        <strain evidence="10">Co18 / CGMCC 3.14243</strain>
        <tissue evidence="9">Fruit-body</tissue>
    </source>
</reference>
<dbReference type="PANTHER" id="PTHR22928">
    <property type="entry name" value="TELOMERE-ASSOCIATED PROTEIN RIF1"/>
    <property type="match status" value="1"/>
</dbReference>
<dbReference type="HOGENOM" id="CLU_000830_2_0_1"/>
<dbReference type="GO" id="GO:0000723">
    <property type="term" value="P:telomere maintenance"/>
    <property type="evidence" value="ECO:0007669"/>
    <property type="project" value="TreeGrafter"/>
</dbReference>
<feature type="compositionally biased region" description="Basic and acidic residues" evidence="7">
    <location>
        <begin position="77"/>
        <end position="102"/>
    </location>
</feature>
<feature type="compositionally biased region" description="Basic and acidic residues" evidence="7">
    <location>
        <begin position="1440"/>
        <end position="1452"/>
    </location>
</feature>
<feature type="compositionally biased region" description="Basic and acidic residues" evidence="7">
    <location>
        <begin position="1490"/>
        <end position="1501"/>
    </location>
</feature>
<protein>
    <submittedName>
        <fullName evidence="9">Rap1-interacting factor 1</fullName>
    </submittedName>
</protein>